<feature type="compositionally biased region" description="Low complexity" evidence="1">
    <location>
        <begin position="58"/>
        <end position="73"/>
    </location>
</feature>
<sequence length="127" mass="13576">MFERMHEAPYELLNHPRDLLDDKCSCSEATTASSHIWEYAHGTSGWGTQGEIDFNITSLPNSPDNSRPPSSSDVDVGAGYFSSGDGVSSLQVSRSQMDQSGISTLSGNFLVSSGEDLPSRDNGASLD</sequence>
<dbReference type="EMBL" id="CVQH01021418">
    <property type="protein sequence ID" value="CRK30586.1"/>
    <property type="molecule type" value="Genomic_DNA"/>
</dbReference>
<feature type="region of interest" description="Disordered" evidence="1">
    <location>
        <begin position="105"/>
        <end position="127"/>
    </location>
</feature>
<evidence type="ECO:0000313" key="2">
    <source>
        <dbReference type="EMBL" id="CRK30586.1"/>
    </source>
</evidence>
<protein>
    <submittedName>
        <fullName evidence="2">Uncharacterized protein</fullName>
    </submittedName>
</protein>
<accession>A0A0G4M8Y1</accession>
<keyword evidence="3" id="KW-1185">Reference proteome</keyword>
<proteinExistence type="predicted"/>
<reference evidence="2 3" key="1">
    <citation type="submission" date="2015-05" db="EMBL/GenBank/DDBJ databases">
        <authorList>
            <person name="Wang D.B."/>
            <person name="Wang M."/>
        </authorList>
    </citation>
    <scope>NUCLEOTIDE SEQUENCE [LARGE SCALE GENOMIC DNA]</scope>
    <source>
        <strain evidence="2">VL1</strain>
    </source>
</reference>
<gene>
    <name evidence="2" type="ORF">BN1708_005224</name>
</gene>
<evidence type="ECO:0000313" key="3">
    <source>
        <dbReference type="Proteomes" id="UP000044602"/>
    </source>
</evidence>
<dbReference type="Proteomes" id="UP000044602">
    <property type="component" value="Unassembled WGS sequence"/>
</dbReference>
<dbReference type="AlphaFoldDB" id="A0A0G4M8Y1"/>
<evidence type="ECO:0000256" key="1">
    <source>
        <dbReference type="SAM" id="MobiDB-lite"/>
    </source>
</evidence>
<name>A0A0G4M8Y1_VERLO</name>
<feature type="region of interest" description="Disordered" evidence="1">
    <location>
        <begin position="54"/>
        <end position="79"/>
    </location>
</feature>
<organism evidence="2 3">
    <name type="scientific">Verticillium longisporum</name>
    <name type="common">Verticillium dahliae var. longisporum</name>
    <dbReference type="NCBI Taxonomy" id="100787"/>
    <lineage>
        <taxon>Eukaryota</taxon>
        <taxon>Fungi</taxon>
        <taxon>Dikarya</taxon>
        <taxon>Ascomycota</taxon>
        <taxon>Pezizomycotina</taxon>
        <taxon>Sordariomycetes</taxon>
        <taxon>Hypocreomycetidae</taxon>
        <taxon>Glomerellales</taxon>
        <taxon>Plectosphaerellaceae</taxon>
        <taxon>Verticillium</taxon>
    </lineage>
</organism>